<gene>
    <name evidence="13" type="primary">ggt</name>
    <name evidence="13" type="ORF">AL504_14035</name>
</gene>
<dbReference type="Pfam" id="PF01019">
    <property type="entry name" value="G_glu_transpept"/>
    <property type="match status" value="1"/>
</dbReference>
<feature type="binding site" evidence="10">
    <location>
        <position position="492"/>
    </location>
    <ligand>
        <name>L-glutamate</name>
        <dbReference type="ChEBI" id="CHEBI:29985"/>
    </ligand>
</feature>
<dbReference type="AlphaFoldDB" id="A0A0X8NZD0"/>
<dbReference type="InterPro" id="IPR043137">
    <property type="entry name" value="GGT_ssub_C"/>
</dbReference>
<evidence type="ECO:0000256" key="1">
    <source>
        <dbReference type="ARBA" id="ARBA00001049"/>
    </source>
</evidence>
<feature type="active site" description="Nucleophile" evidence="9">
    <location>
        <position position="405"/>
    </location>
</feature>
<dbReference type="InterPro" id="IPR029055">
    <property type="entry name" value="Ntn_hydrolases_N"/>
</dbReference>
<feature type="chain" id="PRO_5007069101" description="Glutathione hydrolase proenzyme" evidence="12">
    <location>
        <begin position="25"/>
        <end position="585"/>
    </location>
</feature>
<feature type="binding site" evidence="10">
    <location>
        <position position="445"/>
    </location>
    <ligand>
        <name>L-glutamate</name>
        <dbReference type="ChEBI" id="CHEBI:29985"/>
    </ligand>
</feature>
<dbReference type="GO" id="GO:0103068">
    <property type="term" value="F:leukotriene C4 gamma-glutamyl transferase activity"/>
    <property type="evidence" value="ECO:0007669"/>
    <property type="project" value="UniProtKB-EC"/>
</dbReference>
<evidence type="ECO:0000256" key="10">
    <source>
        <dbReference type="PIRSR" id="PIRSR600101-2"/>
    </source>
</evidence>
<evidence type="ECO:0000256" key="12">
    <source>
        <dbReference type="SAM" id="SignalP"/>
    </source>
</evidence>
<proteinExistence type="inferred from homology"/>
<evidence type="ECO:0000313" key="13">
    <source>
        <dbReference type="EMBL" id="AMG37035.1"/>
    </source>
</evidence>
<dbReference type="SUPFAM" id="SSF56235">
    <property type="entry name" value="N-terminal nucleophile aminohydrolases (Ntn hydrolases)"/>
    <property type="match status" value="1"/>
</dbReference>
<dbReference type="GO" id="GO:0006750">
    <property type="term" value="P:glutathione biosynthetic process"/>
    <property type="evidence" value="ECO:0007669"/>
    <property type="project" value="UniProtKB-KW"/>
</dbReference>
<comment type="similarity">
    <text evidence="3 11">Belongs to the gamma-glutamyltransferase family.</text>
</comment>
<keyword evidence="7 11" id="KW-0012">Acyltransferase</keyword>
<dbReference type="InterPro" id="IPR000101">
    <property type="entry name" value="GGT_peptidase"/>
</dbReference>
<evidence type="ECO:0000313" key="14">
    <source>
        <dbReference type="Proteomes" id="UP000060602"/>
    </source>
</evidence>
<dbReference type="PANTHER" id="PTHR43199">
    <property type="entry name" value="GLUTATHIONE HYDROLASE"/>
    <property type="match status" value="1"/>
</dbReference>
<comment type="catalytic activity">
    <reaction evidence="2 11">
        <text>glutathione + H2O = L-cysteinylglycine + L-glutamate</text>
        <dbReference type="Rhea" id="RHEA:28807"/>
        <dbReference type="ChEBI" id="CHEBI:15377"/>
        <dbReference type="ChEBI" id="CHEBI:29985"/>
        <dbReference type="ChEBI" id="CHEBI:57925"/>
        <dbReference type="ChEBI" id="CHEBI:61694"/>
        <dbReference type="EC" id="3.4.19.13"/>
    </reaction>
</comment>
<dbReference type="Proteomes" id="UP000060602">
    <property type="component" value="Chromosome"/>
</dbReference>
<evidence type="ECO:0000256" key="3">
    <source>
        <dbReference type="ARBA" id="ARBA00009381"/>
    </source>
</evidence>
<sequence>MRVRRSTAALLLAAALAAAPSAWARTPTAAEDLNPEAASGSQARTLVRAPHYMMVAANPLATAAGDEMLKRGGSVVDAAIATQLVLNLVEPQSSGIGGGAFMVVYSAKDRAIVTYDSRETAPAAARPDRFLDADGKPLPFAQAVNNGMAVGVPGLLRGLEMAHKRQGKLPWADLFQPAIRLAEQGFAVSPRLHKLLAGNKELPRQPAAAAYFYAPDGSAWPVGHVLKNPAFAATLRAVAQGGADAFYQGDIARDIVAAVHAHPKPGDLALADLAGYQARQRDPVCGAYRGYELCGMGPPSSGPIAVLQMLGELEQYPMGRYAPGSVEAVHYFAEAGRLAFADRDFYVADPDFVRVPVRAMLDPAYLRARGALIQPDRSMKVALPGDPEGKLLSLGRDNALEQPSTSHLVAADADGNALSMTTTIENEFGSKIFVRGFLLNNEMTDFSSSVKDPEGRLVANRVEPGKRPRSAMAPMIVLRDGKPYLLVGSPGGSAIINYVAKTIVAVLDWKLDIQAAAALPNLGSRNKETELEKGTALEALAPALERMGHPVKITDFPSGIHGIVIDADGLQGGVDPRREGLAQGG</sequence>
<accession>A0A0X8NZD0</accession>
<dbReference type="PANTHER" id="PTHR43199:SF1">
    <property type="entry name" value="GLUTATHIONE HYDROLASE PROENZYME"/>
    <property type="match status" value="1"/>
</dbReference>
<keyword evidence="4 11" id="KW-0808">Transferase</keyword>
<evidence type="ECO:0000256" key="11">
    <source>
        <dbReference type="RuleBase" id="RU368036"/>
    </source>
</evidence>
<comment type="catalytic activity">
    <reaction evidence="8 11">
        <text>an N-terminal (5-L-glutamyl)-[peptide] + an alpha-amino acid = 5-L-glutamyl amino acid + an N-terminal L-alpha-aminoacyl-[peptide]</text>
        <dbReference type="Rhea" id="RHEA:23904"/>
        <dbReference type="Rhea" id="RHEA-COMP:9780"/>
        <dbReference type="Rhea" id="RHEA-COMP:9795"/>
        <dbReference type="ChEBI" id="CHEBI:77644"/>
        <dbReference type="ChEBI" id="CHEBI:78597"/>
        <dbReference type="ChEBI" id="CHEBI:78599"/>
        <dbReference type="ChEBI" id="CHEBI:78608"/>
        <dbReference type="EC" id="2.3.2.2"/>
    </reaction>
</comment>
<dbReference type="NCBIfam" id="TIGR00066">
    <property type="entry name" value="g_glut_trans"/>
    <property type="match status" value="1"/>
</dbReference>
<evidence type="ECO:0000256" key="9">
    <source>
        <dbReference type="PIRSR" id="PIRSR600101-1"/>
    </source>
</evidence>
<keyword evidence="5 11" id="KW-0378">Hydrolase</keyword>
<keyword evidence="6 11" id="KW-0865">Zymogen</keyword>
<dbReference type="Gene3D" id="1.10.246.130">
    <property type="match status" value="1"/>
</dbReference>
<comment type="PTM">
    <text evidence="11">Cleaved by autocatalysis into a large and a small subunit.</text>
</comment>
<evidence type="ECO:0000256" key="8">
    <source>
        <dbReference type="ARBA" id="ARBA00047417"/>
    </source>
</evidence>
<dbReference type="UniPathway" id="UPA00204"/>
<dbReference type="GO" id="GO:0036374">
    <property type="term" value="F:glutathione hydrolase activity"/>
    <property type="evidence" value="ECO:0007669"/>
    <property type="project" value="UniProtKB-UniRule"/>
</dbReference>
<dbReference type="EC" id="3.4.19.13" evidence="11"/>
<evidence type="ECO:0000256" key="7">
    <source>
        <dbReference type="ARBA" id="ARBA00023315"/>
    </source>
</evidence>
<dbReference type="Gene3D" id="3.60.20.40">
    <property type="match status" value="1"/>
</dbReference>
<reference evidence="14" key="1">
    <citation type="submission" date="2015-12" db="EMBL/GenBank/DDBJ databases">
        <title>FDA dAtabase for Regulatory Grade micrObial Sequences (FDA-ARGOS): Supporting development and validation of Infectious Disease Dx tests.</title>
        <authorList>
            <person name="Case J."/>
            <person name="Tallon L."/>
            <person name="Sadzewicz L."/>
            <person name="Sengamalay N."/>
            <person name="Ott S."/>
            <person name="Godinez A."/>
            <person name="Nagaraj S."/>
            <person name="Nadendla S."/>
            <person name="Sichtig H."/>
        </authorList>
    </citation>
    <scope>NUCLEOTIDE SEQUENCE [LARGE SCALE GENOMIC DNA]</scope>
    <source>
        <strain evidence="14">FDAARGOS_147</strain>
    </source>
</reference>
<comment type="pathway">
    <text evidence="11">Sulfur metabolism; glutathione metabolism.</text>
</comment>
<evidence type="ECO:0000256" key="4">
    <source>
        <dbReference type="ARBA" id="ARBA00022679"/>
    </source>
</evidence>
<keyword evidence="12" id="KW-0732">Signal</keyword>
<dbReference type="EC" id="2.3.2.2" evidence="11"/>
<dbReference type="InterPro" id="IPR043138">
    <property type="entry name" value="GGT_lsub"/>
</dbReference>
<protein>
    <recommendedName>
        <fullName evidence="11">Glutathione hydrolase proenzyme</fullName>
        <ecNumber evidence="11">2.3.2.2</ecNumber>
        <ecNumber evidence="11">3.4.19.13</ecNumber>
    </recommendedName>
    <component>
        <recommendedName>
            <fullName evidence="11">Glutathione hydrolase large chain</fullName>
        </recommendedName>
    </component>
    <component>
        <recommendedName>
            <fullName evidence="11">Glutathione hydrolase small chain</fullName>
        </recommendedName>
    </component>
</protein>
<feature type="binding site" evidence="10">
    <location>
        <position position="118"/>
    </location>
    <ligand>
        <name>L-glutamate</name>
        <dbReference type="ChEBI" id="CHEBI:29985"/>
    </ligand>
</feature>
<dbReference type="PRINTS" id="PR01210">
    <property type="entry name" value="GGTRANSPTASE"/>
</dbReference>
<dbReference type="RefSeq" id="WP_061072364.1">
    <property type="nucleotide sequence ID" value="NZ_CP014060.2"/>
</dbReference>
<comment type="subunit">
    <text evidence="11">This enzyme consists of two polypeptide chains, which are synthesized in precursor form from a single polypeptide.</text>
</comment>
<comment type="catalytic activity">
    <reaction evidence="1 11">
        <text>an S-substituted glutathione + H2O = an S-substituted L-cysteinylglycine + L-glutamate</text>
        <dbReference type="Rhea" id="RHEA:59468"/>
        <dbReference type="ChEBI" id="CHEBI:15377"/>
        <dbReference type="ChEBI" id="CHEBI:29985"/>
        <dbReference type="ChEBI" id="CHEBI:90779"/>
        <dbReference type="ChEBI" id="CHEBI:143103"/>
        <dbReference type="EC" id="3.4.19.13"/>
    </reaction>
</comment>
<evidence type="ECO:0000256" key="6">
    <source>
        <dbReference type="ARBA" id="ARBA00023145"/>
    </source>
</evidence>
<organism evidence="13 14">
    <name type="scientific">Alcaligenes xylosoxydans xylosoxydans</name>
    <name type="common">Achromobacter xylosoxidans</name>
    <dbReference type="NCBI Taxonomy" id="85698"/>
    <lineage>
        <taxon>Bacteria</taxon>
        <taxon>Pseudomonadati</taxon>
        <taxon>Pseudomonadota</taxon>
        <taxon>Betaproteobacteria</taxon>
        <taxon>Burkholderiales</taxon>
        <taxon>Alcaligenaceae</taxon>
        <taxon>Achromobacter</taxon>
    </lineage>
</organism>
<dbReference type="GO" id="GO:0006751">
    <property type="term" value="P:glutathione catabolic process"/>
    <property type="evidence" value="ECO:0007669"/>
    <property type="project" value="UniProtKB-UniRule"/>
</dbReference>
<name>A0A0X8NZD0_ALCXX</name>
<feature type="signal peptide" evidence="12">
    <location>
        <begin position="1"/>
        <end position="24"/>
    </location>
</feature>
<keyword evidence="11" id="KW-0317">Glutathione biosynthesis</keyword>
<evidence type="ECO:0000256" key="5">
    <source>
        <dbReference type="ARBA" id="ARBA00022801"/>
    </source>
</evidence>
<dbReference type="EMBL" id="CP014060">
    <property type="protein sequence ID" value="AMG37035.1"/>
    <property type="molecule type" value="Genomic_DNA"/>
</dbReference>
<evidence type="ECO:0000256" key="2">
    <source>
        <dbReference type="ARBA" id="ARBA00001089"/>
    </source>
</evidence>
<dbReference type="InterPro" id="IPR051792">
    <property type="entry name" value="GGT_bact"/>
</dbReference>